<dbReference type="GO" id="GO:0051453">
    <property type="term" value="P:regulation of intracellular pH"/>
    <property type="evidence" value="ECO:0007669"/>
    <property type="project" value="TreeGrafter"/>
</dbReference>
<evidence type="ECO:0000256" key="4">
    <source>
        <dbReference type="ARBA" id="ARBA00022692"/>
    </source>
</evidence>
<feature type="chain" id="PRO_5044334166" description="Cation/H+ exchanger transmembrane domain-containing protein" evidence="11">
    <location>
        <begin position="18"/>
        <end position="1048"/>
    </location>
</feature>
<proteinExistence type="predicted"/>
<keyword evidence="9" id="KW-0739">Sodium transport</keyword>
<protein>
    <recommendedName>
        <fullName evidence="12">Cation/H+ exchanger transmembrane domain-containing protein</fullName>
    </recommendedName>
</protein>
<evidence type="ECO:0000313" key="13">
    <source>
        <dbReference type="EMBL" id="KAL1526465.1"/>
    </source>
</evidence>
<accession>A0AB34K0L9</accession>
<keyword evidence="8 10" id="KW-0472">Membrane</keyword>
<feature type="transmembrane region" description="Helical" evidence="10">
    <location>
        <begin position="299"/>
        <end position="318"/>
    </location>
</feature>
<reference evidence="13 14" key="1">
    <citation type="journal article" date="2024" name="Science">
        <title>Giant polyketide synthase enzymes in the biosynthesis of giant marine polyether toxins.</title>
        <authorList>
            <person name="Fallon T.R."/>
            <person name="Shende V.V."/>
            <person name="Wierzbicki I.H."/>
            <person name="Pendleton A.L."/>
            <person name="Watervoot N.F."/>
            <person name="Auber R.P."/>
            <person name="Gonzalez D.J."/>
            <person name="Wisecaver J.H."/>
            <person name="Moore B.S."/>
        </authorList>
    </citation>
    <scope>NUCLEOTIDE SEQUENCE [LARGE SCALE GENOMIC DNA]</scope>
    <source>
        <strain evidence="13 14">12B1</strain>
    </source>
</reference>
<evidence type="ECO:0000256" key="1">
    <source>
        <dbReference type="ARBA" id="ARBA00004651"/>
    </source>
</evidence>
<evidence type="ECO:0000256" key="5">
    <source>
        <dbReference type="ARBA" id="ARBA00022989"/>
    </source>
</evidence>
<keyword evidence="7" id="KW-0406">Ion transport</keyword>
<dbReference type="GO" id="GO:0098719">
    <property type="term" value="P:sodium ion import across plasma membrane"/>
    <property type="evidence" value="ECO:0007669"/>
    <property type="project" value="TreeGrafter"/>
</dbReference>
<keyword evidence="3" id="KW-1003">Cell membrane</keyword>
<evidence type="ECO:0000256" key="8">
    <source>
        <dbReference type="ARBA" id="ARBA00023136"/>
    </source>
</evidence>
<dbReference type="InterPro" id="IPR006153">
    <property type="entry name" value="Cation/H_exchanger_TM"/>
</dbReference>
<feature type="transmembrane region" description="Helical" evidence="10">
    <location>
        <begin position="125"/>
        <end position="143"/>
    </location>
</feature>
<gene>
    <name evidence="13" type="ORF">AB1Y20_015175</name>
</gene>
<keyword evidence="5 10" id="KW-1133">Transmembrane helix</keyword>
<dbReference type="Pfam" id="PF00999">
    <property type="entry name" value="Na_H_Exchanger"/>
    <property type="match status" value="1"/>
</dbReference>
<feature type="transmembrane region" description="Helical" evidence="10">
    <location>
        <begin position="486"/>
        <end position="514"/>
    </location>
</feature>
<feature type="transmembrane region" description="Helical" evidence="10">
    <location>
        <begin position="606"/>
        <end position="626"/>
    </location>
</feature>
<keyword evidence="14" id="KW-1185">Reference proteome</keyword>
<dbReference type="GO" id="GO:0015385">
    <property type="term" value="F:sodium:proton antiporter activity"/>
    <property type="evidence" value="ECO:0007669"/>
    <property type="project" value="InterPro"/>
</dbReference>
<feature type="transmembrane region" description="Helical" evidence="10">
    <location>
        <begin position="452"/>
        <end position="474"/>
    </location>
</feature>
<evidence type="ECO:0000256" key="3">
    <source>
        <dbReference type="ARBA" id="ARBA00022475"/>
    </source>
</evidence>
<keyword evidence="2" id="KW-0813">Transport</keyword>
<sequence length="1048" mass="116954">MRRSLAWSFLLAAASNAETTVSHADESNAEASGSSHGSSVGNSICSSASVLSNVTGWCRYRSYAELREHLVTELHVEDPDEEVLHQCNEICLLPSAADYLRSCKTHAHHAAYTTWQEHMTAYPSLQWTVFFVVLSLMCGAFILKCFPTQIPYTVGILVVFALLGILGESLATDPSCPHHAWVHASQRDVYVHGHKLTITAVSREEWQLFIASGFHPDSFCVRGLPDGGVFNKKRTCGDGSLDPPGCVRFETLDQHFKLSQMQSEAIENEVPEYLSADELWTPSCNLLRDMLGLSDIDPHQLLVIFLPALLFESACFGIDMGIFKKQVIQITALAFPAMIVASAVTGLLVWASFDNWSFWVCWLIGIILSATDPVAVVALLRELGASKALGTLIEGESLLNDGSAYVLFVWVRNCIGYASDVRPPDWMTSDGVFERYGGCITCELFRVITQMLLFGIVFGWASGFVTISCCRFLYNQQFIEGPIVLAMSYLCFWMGELICGTSAVIAVVVMGLYCNVHKSDISADVFHFLHQFYGMCAHILNTVIFAIVGAKLGFLLIEGSLNMLWAVYSWQILVIYPIVLFARAFAIALFYPLLKRTGTGCTWQEAVIMWWGGLRGSVGLALAVQITHLQYDEKMWGTGCNKVTYGGDKQTISLDCRDQPATVIAMTVVVVALTVVVNGVTMAPLMKWLKVTELTEARKMMLNGSYAKLRQMTDQVVKDLQGEVTFFKDVKWDKIRHPDNGLPINVFHPDITDVPKAAWESVLNIERASYLRQFEHGELTREGFAVLENFMATLSARAKLMPADSLHNLYEEEFTKVVEQLKFDPSVVTFYDRVLAYHVAKAYIKAQLDVRHSMQLFKVTEAKTSVVLDSEEVERIQKARQYAIDAMTCVEKDHTEVLDQMGDLLKSVSDFVPSGEGRRASRSAHAKFARYKSRYAGKLVLLEQRRVVEHLVHEGLLDELDSAPMVQTINKKIEAIELAPLQEKIIKRIEAWTPDAVLHVFNVFWTWLRGLEPRSGRAGLRKMKPTNAVLLRQGGKASPAQVDTKSAC</sequence>
<feature type="transmembrane region" description="Helical" evidence="10">
    <location>
        <begin position="661"/>
        <end position="680"/>
    </location>
</feature>
<dbReference type="AlphaFoldDB" id="A0AB34K0L9"/>
<dbReference type="GO" id="GO:0015386">
    <property type="term" value="F:potassium:proton antiporter activity"/>
    <property type="evidence" value="ECO:0007669"/>
    <property type="project" value="TreeGrafter"/>
</dbReference>
<evidence type="ECO:0000256" key="2">
    <source>
        <dbReference type="ARBA" id="ARBA00022448"/>
    </source>
</evidence>
<evidence type="ECO:0000256" key="10">
    <source>
        <dbReference type="SAM" id="Phobius"/>
    </source>
</evidence>
<evidence type="ECO:0000256" key="11">
    <source>
        <dbReference type="SAM" id="SignalP"/>
    </source>
</evidence>
<feature type="transmembrane region" description="Helical" evidence="10">
    <location>
        <begin position="569"/>
        <end position="594"/>
    </location>
</feature>
<organism evidence="13 14">
    <name type="scientific">Prymnesium parvum</name>
    <name type="common">Toxic golden alga</name>
    <dbReference type="NCBI Taxonomy" id="97485"/>
    <lineage>
        <taxon>Eukaryota</taxon>
        <taxon>Haptista</taxon>
        <taxon>Haptophyta</taxon>
        <taxon>Prymnesiophyceae</taxon>
        <taxon>Prymnesiales</taxon>
        <taxon>Prymnesiaceae</taxon>
        <taxon>Prymnesium</taxon>
    </lineage>
</organism>
<dbReference type="EMBL" id="JBGBPQ010000003">
    <property type="protein sequence ID" value="KAL1526465.1"/>
    <property type="molecule type" value="Genomic_DNA"/>
</dbReference>
<comment type="caution">
    <text evidence="13">The sequence shown here is derived from an EMBL/GenBank/DDBJ whole genome shotgun (WGS) entry which is preliminary data.</text>
</comment>
<feature type="transmembrane region" description="Helical" evidence="10">
    <location>
        <begin position="535"/>
        <end position="557"/>
    </location>
</feature>
<dbReference type="GO" id="GO:0005886">
    <property type="term" value="C:plasma membrane"/>
    <property type="evidence" value="ECO:0007669"/>
    <property type="project" value="UniProtKB-SubCell"/>
</dbReference>
<name>A0AB34K0L9_PRYPA</name>
<keyword evidence="4 10" id="KW-0812">Transmembrane</keyword>
<evidence type="ECO:0000256" key="7">
    <source>
        <dbReference type="ARBA" id="ARBA00023065"/>
    </source>
</evidence>
<evidence type="ECO:0000256" key="9">
    <source>
        <dbReference type="ARBA" id="ARBA00023201"/>
    </source>
</evidence>
<feature type="signal peptide" evidence="11">
    <location>
        <begin position="1"/>
        <end position="17"/>
    </location>
</feature>
<feature type="domain" description="Cation/H+ exchanger transmembrane" evidence="12">
    <location>
        <begin position="295"/>
        <end position="688"/>
    </location>
</feature>
<evidence type="ECO:0000256" key="6">
    <source>
        <dbReference type="ARBA" id="ARBA00023053"/>
    </source>
</evidence>
<feature type="transmembrane region" description="Helical" evidence="10">
    <location>
        <begin position="356"/>
        <end position="380"/>
    </location>
</feature>
<dbReference type="Gene3D" id="6.10.140.1330">
    <property type="match status" value="1"/>
</dbReference>
<evidence type="ECO:0000259" key="12">
    <source>
        <dbReference type="Pfam" id="PF00999"/>
    </source>
</evidence>
<keyword evidence="11" id="KW-0732">Signal</keyword>
<dbReference type="InterPro" id="IPR018422">
    <property type="entry name" value="Cation/H_exchanger_CPA1"/>
</dbReference>
<feature type="transmembrane region" description="Helical" evidence="10">
    <location>
        <begin position="150"/>
        <end position="167"/>
    </location>
</feature>
<evidence type="ECO:0000313" key="14">
    <source>
        <dbReference type="Proteomes" id="UP001515480"/>
    </source>
</evidence>
<feature type="transmembrane region" description="Helical" evidence="10">
    <location>
        <begin position="330"/>
        <end position="350"/>
    </location>
</feature>
<keyword evidence="6" id="KW-0915">Sodium</keyword>
<dbReference type="Proteomes" id="UP001515480">
    <property type="component" value="Unassembled WGS sequence"/>
</dbReference>
<dbReference type="PANTHER" id="PTHR10110">
    <property type="entry name" value="SODIUM/HYDROGEN EXCHANGER"/>
    <property type="match status" value="1"/>
</dbReference>
<dbReference type="PANTHER" id="PTHR10110:SF86">
    <property type="entry name" value="SODIUM_HYDROGEN EXCHANGER 7"/>
    <property type="match status" value="1"/>
</dbReference>
<comment type="subcellular location">
    <subcellularLocation>
        <location evidence="1">Cell membrane</location>
        <topology evidence="1">Multi-pass membrane protein</topology>
    </subcellularLocation>
</comment>